<proteinExistence type="predicted"/>
<name>A0AAU0PXU6_9CORY</name>
<evidence type="ECO:0000313" key="1">
    <source>
        <dbReference type="EMBL" id="WPF24356.1"/>
    </source>
</evidence>
<evidence type="ECO:0000313" key="2">
    <source>
        <dbReference type="Proteomes" id="UP001174314"/>
    </source>
</evidence>
<reference evidence="1 2" key="1">
    <citation type="submission" date="2023-10" db="EMBL/GenBank/DDBJ databases">
        <title>complete genome sequence of Corynebacterium pseudokroppenstedtii P15-C1.</title>
        <authorList>
            <person name="Bruggemann H."/>
            <person name="Poehlein A."/>
        </authorList>
    </citation>
    <scope>NUCLEOTIDE SEQUENCE [LARGE SCALE GENOMIC DNA]</scope>
    <source>
        <strain evidence="1 2">P15_C1</strain>
    </source>
</reference>
<dbReference type="RefSeq" id="WP_236883055.1">
    <property type="nucleotide sequence ID" value="NZ_CP137757.1"/>
</dbReference>
<dbReference type="EMBL" id="CP137757">
    <property type="protein sequence ID" value="WPF24356.1"/>
    <property type="molecule type" value="Genomic_DNA"/>
</dbReference>
<keyword evidence="2" id="KW-1185">Reference proteome</keyword>
<dbReference type="Proteomes" id="UP001174314">
    <property type="component" value="Chromosome"/>
</dbReference>
<gene>
    <name evidence="1" type="ORF">Q0N40_07345</name>
</gene>
<dbReference type="AlphaFoldDB" id="A0AAU0PXU6"/>
<dbReference type="KEGG" id="cpsk:Q0N40_07345"/>
<protein>
    <submittedName>
        <fullName evidence="1">Uncharacterized protein</fullName>
    </submittedName>
</protein>
<sequence length="371" mass="39653">MTITALATQNTQVGPSQFADMEAATTAPFVVDSPTDLKPSEGNNRTVNISAGAAMAGGSRVRSTATETVTCQAVSSGTRYDAICLRIDWTAGTQRMVAIQGNSSGIVINTTGGPDKSKVNRIPGVLYDALIAVATVQSGSSNLYRLVDYRMWGGLGGPYRVDSLAIGTPGYFDVRRGTYIETDRSAETRRLDDDGIWRAIGSTSNPWVQWTPTLRYYGNSEFNGKDGGNVAGLGNGGYMTGRYRIVDSILDGYVYIEPGATGATWGTGPLSIDLPYAMASWQGNTWSQGHFYNFGYSGEANFDWHAETLIKAGWKRGMLWSNQGGLETRLAPMQAAQGSGDASMPGTGVPKINNGWTVGIITMHLSYPVDA</sequence>
<organism evidence="1 2">
    <name type="scientific">Corynebacterium pseudokroppenstedtii</name>
    <dbReference type="NCBI Taxonomy" id="2804917"/>
    <lineage>
        <taxon>Bacteria</taxon>
        <taxon>Bacillati</taxon>
        <taxon>Actinomycetota</taxon>
        <taxon>Actinomycetes</taxon>
        <taxon>Mycobacteriales</taxon>
        <taxon>Corynebacteriaceae</taxon>
        <taxon>Corynebacterium</taxon>
    </lineage>
</organism>
<accession>A0AAU0PXU6</accession>